<reference evidence="3 4" key="1">
    <citation type="journal article" date="2023" name="J. Phycol.">
        <title>Chrysosporum ovalisporum is synonymous with the true-branching cyanobacterium Umezakia natans (Nostocales/Aphanizomenonaceae).</title>
        <authorList>
            <person name="McGregor G.B."/>
            <person name="Sendall B.C."/>
            <person name="Niiyama Y."/>
            <person name="Tuji A."/>
            <person name="Willis A."/>
        </authorList>
    </citation>
    <scope>NUCLEOTIDE SEQUENCE [LARGE SCALE GENOMIC DNA]</scope>
    <source>
        <strain evidence="3 4">ANA360D</strain>
    </source>
</reference>
<keyword evidence="1" id="KW-0812">Transmembrane</keyword>
<comment type="caution">
    <text evidence="3">The sequence shown here is derived from an EMBL/GenBank/DDBJ whole genome shotgun (WGS) entry which is preliminary data.</text>
</comment>
<name>A0AA43GNF9_9CYAN</name>
<dbReference type="PANTHER" id="PTHR37957:SF1">
    <property type="entry name" value="PHYTASE-LIKE DOMAIN-CONTAINING PROTEIN"/>
    <property type="match status" value="1"/>
</dbReference>
<accession>A0AA43GNF9</accession>
<dbReference type="EMBL" id="JANQDH010000007">
    <property type="protein sequence ID" value="MDH6058973.1"/>
    <property type="molecule type" value="Genomic_DNA"/>
</dbReference>
<keyword evidence="1" id="KW-1133">Transmembrane helix</keyword>
<dbReference type="Proteomes" id="UP001159387">
    <property type="component" value="Unassembled WGS sequence"/>
</dbReference>
<sequence>MKLSKKPLPKLSIIYIAMAIVIISISILVTNAQVNAIEISDIEFIGEAALPNNLSIENTEVGGLSGITYDEKKQLYYAISDDRGEKAAARFYSLKIDLSKGKLENSDITILGVTTLLNQNNQPFLPGETDTEALALTNNDTLFISSEGDVKKLINPFIQEFSIASGKLVKTLAIPNKFLPDKNGKQGIRDNKGFESLTITPDNGHLFTATENALIQDGTAAKPNVSTPCRILQYNLLTNQPEKEFLYITEPVSTSTNFGSFFTSGLTDLLALDNQGHFVSIERFFNSLQFGVSLYEVSLEGADEIQNTNSVLGIDSQKIKPVRKKLLLNLRKSGILLDNVEGLTMGPSLPGGGRSLILISDNNFNSLQRNQVLAFKLKIKSPLLRLLDRLMSPSQR</sequence>
<dbReference type="SUPFAM" id="SSF50969">
    <property type="entry name" value="YVTN repeat-like/Quinoprotein amine dehydrogenase"/>
    <property type="match status" value="1"/>
</dbReference>
<keyword evidence="4" id="KW-1185">Reference proteome</keyword>
<evidence type="ECO:0000256" key="1">
    <source>
        <dbReference type="SAM" id="Phobius"/>
    </source>
</evidence>
<gene>
    <name evidence="3" type="ORF">NWP17_00690</name>
</gene>
<dbReference type="Pfam" id="PF13449">
    <property type="entry name" value="Phytase-like"/>
    <property type="match status" value="1"/>
</dbReference>
<organism evidence="3 4">
    <name type="scientific">Chrysosporum bergii ANA360D</name>
    <dbReference type="NCBI Taxonomy" id="617107"/>
    <lineage>
        <taxon>Bacteria</taxon>
        <taxon>Bacillati</taxon>
        <taxon>Cyanobacteriota</taxon>
        <taxon>Cyanophyceae</taxon>
        <taxon>Nostocales</taxon>
        <taxon>Nodulariaceae</taxon>
        <taxon>Chrysosporum</taxon>
    </lineage>
</organism>
<keyword evidence="1" id="KW-0472">Membrane</keyword>
<evidence type="ECO:0000313" key="3">
    <source>
        <dbReference type="EMBL" id="MDH6058973.1"/>
    </source>
</evidence>
<dbReference type="RefSeq" id="WP_280652993.1">
    <property type="nucleotide sequence ID" value="NZ_JANQDH010000007.1"/>
</dbReference>
<evidence type="ECO:0000313" key="4">
    <source>
        <dbReference type="Proteomes" id="UP001159387"/>
    </source>
</evidence>
<dbReference type="InterPro" id="IPR011044">
    <property type="entry name" value="Quino_amine_DH_bsu"/>
</dbReference>
<dbReference type="InterPro" id="IPR027372">
    <property type="entry name" value="Phytase-like_dom"/>
</dbReference>
<proteinExistence type="predicted"/>
<dbReference type="AlphaFoldDB" id="A0AA43GNF9"/>
<protein>
    <submittedName>
        <fullName evidence="3">Esterase-like activity of phytase family protein</fullName>
    </submittedName>
</protein>
<feature type="domain" description="Phytase-like" evidence="2">
    <location>
        <begin position="59"/>
        <end position="364"/>
    </location>
</feature>
<feature type="transmembrane region" description="Helical" evidence="1">
    <location>
        <begin position="12"/>
        <end position="30"/>
    </location>
</feature>
<evidence type="ECO:0000259" key="2">
    <source>
        <dbReference type="Pfam" id="PF13449"/>
    </source>
</evidence>
<dbReference type="PANTHER" id="PTHR37957">
    <property type="entry name" value="BLR7070 PROTEIN"/>
    <property type="match status" value="1"/>
</dbReference>